<evidence type="ECO:0000313" key="3">
    <source>
        <dbReference type="EMBL" id="QDS89832.1"/>
    </source>
</evidence>
<dbReference type="EMBL" id="CP036261">
    <property type="protein sequence ID" value="QDS89832.1"/>
    <property type="molecule type" value="Genomic_DNA"/>
</dbReference>
<dbReference type="InterPro" id="IPR017853">
    <property type="entry name" value="GH"/>
</dbReference>
<dbReference type="OrthoDB" id="252749at2"/>
<dbReference type="Gene3D" id="3.20.20.80">
    <property type="entry name" value="Glycosidases"/>
    <property type="match status" value="1"/>
</dbReference>
<accession>A0A517M4N5</accession>
<evidence type="ECO:0000259" key="2">
    <source>
        <dbReference type="Pfam" id="PF02638"/>
    </source>
</evidence>
<proteinExistence type="predicted"/>
<dbReference type="AlphaFoldDB" id="A0A517M4N5"/>
<dbReference type="InterPro" id="IPR003790">
    <property type="entry name" value="GHL10"/>
</dbReference>
<evidence type="ECO:0000256" key="1">
    <source>
        <dbReference type="SAM" id="SignalP"/>
    </source>
</evidence>
<organism evidence="3 4">
    <name type="scientific">Rosistilla ulvae</name>
    <dbReference type="NCBI Taxonomy" id="1930277"/>
    <lineage>
        <taxon>Bacteria</taxon>
        <taxon>Pseudomonadati</taxon>
        <taxon>Planctomycetota</taxon>
        <taxon>Planctomycetia</taxon>
        <taxon>Pirellulales</taxon>
        <taxon>Pirellulaceae</taxon>
        <taxon>Rosistilla</taxon>
    </lineage>
</organism>
<evidence type="ECO:0000313" key="4">
    <source>
        <dbReference type="Proteomes" id="UP000319557"/>
    </source>
</evidence>
<sequence length="533" mass="59623" precursor="true">MIRCSHVAATLFALLVVAISIGQADEPLSLAQLRADREAATQRERRIIFNNDGNEPVYLCRDTTPDELLRHRTSPLVNTHVDTIFYCTWSSGFGMFTHDTKVGNVFKTKEGLFSKNSIEKMLDAGTDPLQVMADFGKKNDIEIFWSFRMNDTHDAGLSGYGPIMLRANPLKLEHPEWLIGTPKNRPKFGGWSAVDFTRPEIRDLAVAYVEEVCQNYDINGIELDFFRHPVFFKRAAQSGTPCNDEERSLMTEMIRRIRKITEVEGQKRGKPILLSVRVPDSVSYCRDCGLDIEQWLQDDLIDLMTVSGYYRLSPWEDSVKLGNKYNVPVYPSLDESRVRDPDAKKMRMTVEAYRGRALAARSAGMAGLNLFNSFDPNAPIWKELGEPATLARQDHDYFASIRGVGAAAGGALPHRSYQKIATLNPKAAVSVASNKPATVSFYNGVEYQKLDSVAPPKITLSLQFDKEAPKNVDVALNGKTLKSSPAADGWLECTVDPGMLKLNENQVTVSLGDKDAAAKWTDLRCTVRWNQDK</sequence>
<name>A0A517M4N5_9BACT</name>
<dbReference type="SUPFAM" id="SSF51445">
    <property type="entry name" value="(Trans)glycosidases"/>
    <property type="match status" value="1"/>
</dbReference>
<gene>
    <name evidence="3" type="ORF">EC9_40330</name>
</gene>
<keyword evidence="4" id="KW-1185">Reference proteome</keyword>
<dbReference type="Pfam" id="PF02638">
    <property type="entry name" value="GHL10"/>
    <property type="match status" value="1"/>
</dbReference>
<feature type="domain" description="Glycosyl hydrolase-like 10" evidence="2">
    <location>
        <begin position="77"/>
        <end position="226"/>
    </location>
</feature>
<keyword evidence="1" id="KW-0732">Signal</keyword>
<dbReference type="Proteomes" id="UP000319557">
    <property type="component" value="Chromosome"/>
</dbReference>
<feature type="chain" id="PRO_5022080226" description="Glycosyl hydrolase-like 10 domain-containing protein" evidence="1">
    <location>
        <begin position="25"/>
        <end position="533"/>
    </location>
</feature>
<dbReference type="KEGG" id="ruv:EC9_40330"/>
<feature type="signal peptide" evidence="1">
    <location>
        <begin position="1"/>
        <end position="24"/>
    </location>
</feature>
<protein>
    <recommendedName>
        <fullName evidence="2">Glycosyl hydrolase-like 10 domain-containing protein</fullName>
    </recommendedName>
</protein>
<reference evidence="3 4" key="1">
    <citation type="submission" date="2019-02" db="EMBL/GenBank/DDBJ databases">
        <title>Deep-cultivation of Planctomycetes and their phenomic and genomic characterization uncovers novel biology.</title>
        <authorList>
            <person name="Wiegand S."/>
            <person name="Jogler M."/>
            <person name="Boedeker C."/>
            <person name="Pinto D."/>
            <person name="Vollmers J."/>
            <person name="Rivas-Marin E."/>
            <person name="Kohn T."/>
            <person name="Peeters S.H."/>
            <person name="Heuer A."/>
            <person name="Rast P."/>
            <person name="Oberbeckmann S."/>
            <person name="Bunk B."/>
            <person name="Jeske O."/>
            <person name="Meyerdierks A."/>
            <person name="Storesund J.E."/>
            <person name="Kallscheuer N."/>
            <person name="Luecker S."/>
            <person name="Lage O.M."/>
            <person name="Pohl T."/>
            <person name="Merkel B.J."/>
            <person name="Hornburger P."/>
            <person name="Mueller R.-W."/>
            <person name="Bruemmer F."/>
            <person name="Labrenz M."/>
            <person name="Spormann A.M."/>
            <person name="Op den Camp H."/>
            <person name="Overmann J."/>
            <person name="Amann R."/>
            <person name="Jetten M.S.M."/>
            <person name="Mascher T."/>
            <person name="Medema M.H."/>
            <person name="Devos D.P."/>
            <person name="Kaster A.-K."/>
            <person name="Ovreas L."/>
            <person name="Rohde M."/>
            <person name="Galperin M.Y."/>
            <person name="Jogler C."/>
        </authorList>
    </citation>
    <scope>NUCLEOTIDE SEQUENCE [LARGE SCALE GENOMIC DNA]</scope>
    <source>
        <strain evidence="3 4">EC9</strain>
    </source>
</reference>